<dbReference type="SUPFAM" id="SSF75553">
    <property type="entry name" value="Smc hinge domain"/>
    <property type="match status" value="1"/>
</dbReference>
<dbReference type="HAMAP" id="MF_01894">
    <property type="entry name" value="Smc_prok"/>
    <property type="match status" value="1"/>
</dbReference>
<dbReference type="KEGG" id="hsf:HLASA_0644"/>
<dbReference type="GO" id="GO:0005737">
    <property type="term" value="C:cytoplasm"/>
    <property type="evidence" value="ECO:0007669"/>
    <property type="project" value="UniProtKB-SubCell"/>
</dbReference>
<dbReference type="NCBIfam" id="TIGR02168">
    <property type="entry name" value="SMC_prok_B"/>
    <property type="match status" value="1"/>
</dbReference>
<dbReference type="GeneID" id="26010008"/>
<reference evidence="10" key="1">
    <citation type="submission" date="2015-05" db="EMBL/GenBank/DDBJ databases">
        <title>Complete genome sequence of Halanaeroarchaeum sulfurireducens type strain M27-SA2, a sulfate-reducer haloarchaeon from marine anoxic lake Medee.</title>
        <authorList>
            <person name="Messina E."/>
            <person name="Kublanov I.V."/>
            <person name="Toshchakov S."/>
            <person name="Arcadi E."/>
            <person name="La Spada G."/>
            <person name="La Cono V."/>
            <person name="Yakimov M.M."/>
        </authorList>
    </citation>
    <scope>NUCLEOTIDE SEQUENCE [LARGE SCALE GENOMIC DNA]</scope>
    <source>
        <strain evidence="10">M27-SA2</strain>
    </source>
</reference>
<dbReference type="GO" id="GO:0016887">
    <property type="term" value="F:ATP hydrolysis activity"/>
    <property type="evidence" value="ECO:0007669"/>
    <property type="project" value="InterPro"/>
</dbReference>
<feature type="domain" description="SMC hinge" evidence="8">
    <location>
        <begin position="541"/>
        <end position="655"/>
    </location>
</feature>
<feature type="compositionally biased region" description="Basic and acidic residues" evidence="7">
    <location>
        <begin position="919"/>
        <end position="935"/>
    </location>
</feature>
<comment type="domain">
    <text evidence="6">Contains large globular domains required for ATP hydrolysis at each terminus and a third globular domain forming a flexible hinge near the middle of the molecule. These domains are separated by coiled-coil structures.</text>
</comment>
<dbReference type="InterPro" id="IPR027417">
    <property type="entry name" value="P-loop_NTPase"/>
</dbReference>
<dbReference type="AlphaFoldDB" id="A0A0N9N321"/>
<dbReference type="Gene3D" id="3.30.70.1620">
    <property type="match status" value="1"/>
</dbReference>
<dbReference type="PANTHER" id="PTHR43977">
    <property type="entry name" value="STRUCTURAL MAINTENANCE OF CHROMOSOMES PROTEIN 3"/>
    <property type="match status" value="1"/>
</dbReference>
<comment type="function">
    <text evidence="6">Required for chromosome condensation and partitioning.</text>
</comment>
<dbReference type="GO" id="GO:0030261">
    <property type="term" value="P:chromosome condensation"/>
    <property type="evidence" value="ECO:0007669"/>
    <property type="project" value="InterPro"/>
</dbReference>
<comment type="subcellular location">
    <subcellularLocation>
        <location evidence="6">Cytoplasm</location>
    </subcellularLocation>
</comment>
<keyword evidence="2 6" id="KW-0547">Nucleotide-binding</keyword>
<dbReference type="InterPro" id="IPR003395">
    <property type="entry name" value="RecF/RecN/SMC_N"/>
</dbReference>
<evidence type="ECO:0000313" key="9">
    <source>
        <dbReference type="EMBL" id="ALG81545.1"/>
    </source>
</evidence>
<dbReference type="Gene3D" id="1.20.5.340">
    <property type="match status" value="1"/>
</dbReference>
<dbReference type="SUPFAM" id="SSF57997">
    <property type="entry name" value="Tropomyosin"/>
    <property type="match status" value="1"/>
</dbReference>
<dbReference type="InterPro" id="IPR011890">
    <property type="entry name" value="SMC_prok"/>
</dbReference>
<keyword evidence="5 6" id="KW-0238">DNA-binding</keyword>
<proteinExistence type="inferred from homology"/>
<evidence type="ECO:0000256" key="5">
    <source>
        <dbReference type="ARBA" id="ARBA00023125"/>
    </source>
</evidence>
<sequence length="1190" mass="134773">MYIDEIVLDNFKSFGRTTRIPFYQDFTTISGPNGSGKSNIIDAILFALGLARTRGMRAEKLTDLIYNPSHEDGDGAGPDEANVEVILNNEDGTLSRSQVVNAAGSEDVGDVDRIRVKRRVKRTEDNYYSYYYLNGRSVNLSDITDLLAQAGVTPEGYNVVMQGDVTGIIQMTPHERREIVDEIAGVAELLQKKADAFEELDVVEDRIGEAELRIEEKRNRLDTLEEERETALEYQGLRDEKGEYESFLDAAELEEKREDLAATESDILYRAAELEDLQAELDERRGTVLRLEEDLEDLNAEIERKGEDEQLAIKREIEEVKGEISRLEDGIATAEERIEEAEQARRQAFVQIDRKQEKIEEIEAEIREIKVEKSSLAADKREKESELASVQQEIDDIDTEYEERKEALEENKDALDTAKSARNDLQREKDRLLDEARRRSNDIDEARDNVTAATETIEELDARIEDLETELEKATKNEEQIAEVVEDLKREKAERQDDLDDVEDDLGAAREEYARLEAQADENGDSSYGRAVTTILDADIDGVHGTVAQLGGVEERFATACETAAGGRMANVVVDDDGVGQRGIDYLKSRNAGRATFLPLTEMYERSLPTAPNEPGVIDFAYNLVDFDERYAGVFSYVLGDTLVVEDLETARDRMGDRRLVTLDGDLIETSGAMTGGSRSGSRYSFAKTGKGQLERVAERIQRLEDKRADIREDVRSIESRLEDAREKRAAAADQVRDLEAEIDRVAGEREETEQRIESMESRIESLEAEREDVDERMQELDADIQEKTEEIEAIQSDIEAIEAELADSRIPELAAKREEIQSEIGTIEDRMDDLDGERNSLELEKQYAEEAVDDLHDEVESAQNKKAAQQERIDDLRDEIDEKEALLEEKREAVAELECELSDLKAEREELKDELDEASSHRDEKKQEVERVSNRLESLRRAAERLRAEIEELSETVEEYDPEEIPDLDEVEENIERLDEQMAALEPVNMKAIEEYNRVETTLNDLEERRDELTEERDAIEERIETYDQLKKETFMEAYEAINEQFEQIFQRLSNGTGELVLENPADPFDGGLTMRAQPGDKPIQRLDAMSGGEKSLTALALIFAIQRYNPAPFYALDEVDAFLDAANAERVGEMVDELASEAQFVVVTHRSARLDRSERAIGVTMREDNVSAVTGIDLAGQRGASADD</sequence>
<evidence type="ECO:0000256" key="1">
    <source>
        <dbReference type="ARBA" id="ARBA00022490"/>
    </source>
</evidence>
<dbReference type="Gene3D" id="1.10.287.1490">
    <property type="match status" value="2"/>
</dbReference>
<comment type="similarity">
    <text evidence="6">Belongs to the SMC family.</text>
</comment>
<dbReference type="GO" id="GO:0005524">
    <property type="term" value="F:ATP binding"/>
    <property type="evidence" value="ECO:0007669"/>
    <property type="project" value="UniProtKB-UniRule"/>
</dbReference>
<dbReference type="RefSeq" id="WP_054519541.1">
    <property type="nucleotide sequence ID" value="NZ_CP011564.1"/>
</dbReference>
<evidence type="ECO:0000256" key="2">
    <source>
        <dbReference type="ARBA" id="ARBA00022741"/>
    </source>
</evidence>
<evidence type="ECO:0000259" key="8">
    <source>
        <dbReference type="SMART" id="SM00968"/>
    </source>
</evidence>
<keyword evidence="4 6" id="KW-0175">Coiled coil</keyword>
<evidence type="ECO:0000256" key="4">
    <source>
        <dbReference type="ARBA" id="ARBA00023054"/>
    </source>
</evidence>
<dbReference type="PATRIC" id="fig|1604004.5.peg.677"/>
<dbReference type="GO" id="GO:0003677">
    <property type="term" value="F:DNA binding"/>
    <property type="evidence" value="ECO:0007669"/>
    <property type="project" value="UniProtKB-UniRule"/>
</dbReference>
<dbReference type="InterPro" id="IPR036277">
    <property type="entry name" value="SMC_hinge_sf"/>
</dbReference>
<dbReference type="SMART" id="SM00968">
    <property type="entry name" value="SMC_hinge"/>
    <property type="match status" value="1"/>
</dbReference>
<organism evidence="9 10">
    <name type="scientific">Halanaeroarchaeum sulfurireducens</name>
    <dbReference type="NCBI Taxonomy" id="1604004"/>
    <lineage>
        <taxon>Archaea</taxon>
        <taxon>Methanobacteriati</taxon>
        <taxon>Methanobacteriota</taxon>
        <taxon>Stenosarchaea group</taxon>
        <taxon>Halobacteria</taxon>
        <taxon>Halobacteriales</taxon>
        <taxon>Halobacteriaceae</taxon>
        <taxon>Halanaeroarchaeum</taxon>
    </lineage>
</organism>
<dbReference type="InterPro" id="IPR010935">
    <property type="entry name" value="SMC_hinge"/>
</dbReference>
<dbReference type="Gene3D" id="1.20.1060.20">
    <property type="match status" value="1"/>
</dbReference>
<accession>A0A0N9N321</accession>
<keyword evidence="3 6" id="KW-0067">ATP-binding</keyword>
<dbReference type="InterPro" id="IPR024704">
    <property type="entry name" value="SMC"/>
</dbReference>
<dbReference type="NCBIfam" id="TIGR02169">
    <property type="entry name" value="SMC_prok_A"/>
    <property type="match status" value="1"/>
</dbReference>
<dbReference type="PIRSF" id="PIRSF005719">
    <property type="entry name" value="SMC"/>
    <property type="match status" value="1"/>
</dbReference>
<dbReference type="Pfam" id="PF06470">
    <property type="entry name" value="SMC_hinge"/>
    <property type="match status" value="1"/>
</dbReference>
<dbReference type="STRING" id="1604004.HLASA_0644"/>
<gene>
    <name evidence="9" type="primary">smc1</name>
    <name evidence="6" type="synonym">smc</name>
    <name evidence="9" type="ORF">HLASA_0644</name>
</gene>
<comment type="caution">
    <text evidence="6">Lacks conserved residue(s) required for the propagation of feature annotation.</text>
</comment>
<feature type="region of interest" description="Disordered" evidence="7">
    <location>
        <begin position="910"/>
        <end position="935"/>
    </location>
</feature>
<reference evidence="9 10" key="2">
    <citation type="journal article" date="2016" name="Stand. Genomic Sci.">
        <title>Complete genome sequence of 'Halanaeroarchaeum sulfurireducens' M27-SA2, a sulfur-reducing and acetate-oxidizing haloarchaeon from the deep-sea hypersaline anoxic lake Medee.</title>
        <authorList>
            <person name="Messina E."/>
            <person name="Sorokin D.Y."/>
            <person name="Kublanov I.V."/>
            <person name="Toshchakov S."/>
            <person name="Lopatina A."/>
            <person name="Arcadi E."/>
            <person name="Smedile F."/>
            <person name="La Spada G."/>
            <person name="La Cono V."/>
            <person name="Yakimov M.M."/>
        </authorList>
    </citation>
    <scope>NUCLEOTIDE SEQUENCE [LARGE SCALE GENOMIC DNA]</scope>
    <source>
        <strain evidence="9 10">M27-SA2</strain>
    </source>
</reference>
<evidence type="ECO:0000256" key="3">
    <source>
        <dbReference type="ARBA" id="ARBA00022840"/>
    </source>
</evidence>
<keyword evidence="1 6" id="KW-0963">Cytoplasm</keyword>
<dbReference type="Proteomes" id="UP000060390">
    <property type="component" value="Chromosome"/>
</dbReference>
<dbReference type="SUPFAM" id="SSF52540">
    <property type="entry name" value="P-loop containing nucleoside triphosphate hydrolases"/>
    <property type="match status" value="1"/>
</dbReference>
<feature type="binding site" evidence="6">
    <location>
        <begin position="32"/>
        <end position="39"/>
    </location>
    <ligand>
        <name>ATP</name>
        <dbReference type="ChEBI" id="CHEBI:30616"/>
    </ligand>
</feature>
<dbReference type="GO" id="GO:0007062">
    <property type="term" value="P:sister chromatid cohesion"/>
    <property type="evidence" value="ECO:0007669"/>
    <property type="project" value="InterPro"/>
</dbReference>
<dbReference type="Pfam" id="PF02463">
    <property type="entry name" value="SMC_N"/>
    <property type="match status" value="1"/>
</dbReference>
<name>A0A0N9N321_9EURY</name>
<feature type="region of interest" description="Disordered" evidence="7">
    <location>
        <begin position="402"/>
        <end position="433"/>
    </location>
</feature>
<dbReference type="GO" id="GO:0006260">
    <property type="term" value="P:DNA replication"/>
    <property type="evidence" value="ECO:0007669"/>
    <property type="project" value="UniProtKB-UniRule"/>
</dbReference>
<dbReference type="EMBL" id="CP011564">
    <property type="protein sequence ID" value="ALG81545.1"/>
    <property type="molecule type" value="Genomic_DNA"/>
</dbReference>
<evidence type="ECO:0000313" key="10">
    <source>
        <dbReference type="Proteomes" id="UP000060390"/>
    </source>
</evidence>
<protein>
    <recommendedName>
        <fullName evidence="6">Chromosome partition protein Smc</fullName>
    </recommendedName>
</protein>
<dbReference type="GO" id="GO:0007059">
    <property type="term" value="P:chromosome segregation"/>
    <property type="evidence" value="ECO:0007669"/>
    <property type="project" value="UniProtKB-UniRule"/>
</dbReference>
<evidence type="ECO:0000256" key="6">
    <source>
        <dbReference type="HAMAP-Rule" id="MF_01894"/>
    </source>
</evidence>
<dbReference type="GO" id="GO:0005694">
    <property type="term" value="C:chromosome"/>
    <property type="evidence" value="ECO:0007669"/>
    <property type="project" value="InterPro"/>
</dbReference>
<dbReference type="Gene3D" id="3.40.50.300">
    <property type="entry name" value="P-loop containing nucleotide triphosphate hydrolases"/>
    <property type="match status" value="2"/>
</dbReference>
<feature type="region of interest" description="Disordered" evidence="7">
    <location>
        <begin position="749"/>
        <end position="769"/>
    </location>
</feature>
<feature type="coiled-coil region" evidence="6">
    <location>
        <begin position="186"/>
        <end position="234"/>
    </location>
</feature>
<evidence type="ECO:0000256" key="7">
    <source>
        <dbReference type="SAM" id="MobiDB-lite"/>
    </source>
</evidence>
<comment type="subunit">
    <text evidence="6">Homodimer.</text>
</comment>